<name>A0A926P6N7_9HYPH</name>
<dbReference type="Proteomes" id="UP000598467">
    <property type="component" value="Unassembled WGS sequence"/>
</dbReference>
<comment type="caution">
    <text evidence="1">The sequence shown here is derived from an EMBL/GenBank/DDBJ whole genome shotgun (WGS) entry which is preliminary data.</text>
</comment>
<gene>
    <name evidence="1" type="ORF">HK439_23145</name>
</gene>
<dbReference type="Pfam" id="PF06676">
    <property type="entry name" value="DUF1178"/>
    <property type="match status" value="1"/>
</dbReference>
<sequence>MIRYALTCDFTHDFEGWFRNSDDFSTQSAKGLISCPVCGSTDIRKKLMAPAVSTSRAKQASAESQQTGHTQAVPGADVPAPAAAVESADAQVIQQAALMPQDVRQKEMIEALRTLRKRMVEASDYVGKDFPEEARRMHYGETEERNIYGESSPEEAKALLDEGIDILPLPVLPDEKN</sequence>
<organism evidence="1 2">
    <name type="scientific">Roseibium aggregatum</name>
    <dbReference type="NCBI Taxonomy" id="187304"/>
    <lineage>
        <taxon>Bacteria</taxon>
        <taxon>Pseudomonadati</taxon>
        <taxon>Pseudomonadota</taxon>
        <taxon>Alphaproteobacteria</taxon>
        <taxon>Hyphomicrobiales</taxon>
        <taxon>Stappiaceae</taxon>
        <taxon>Roseibium</taxon>
    </lineage>
</organism>
<proteinExistence type="predicted"/>
<dbReference type="PIRSF" id="PIRSF032131">
    <property type="entry name" value="UCP032131"/>
    <property type="match status" value="1"/>
</dbReference>
<accession>A0A926P6N7</accession>
<evidence type="ECO:0000313" key="1">
    <source>
        <dbReference type="EMBL" id="MBD1549167.1"/>
    </source>
</evidence>
<dbReference type="AlphaFoldDB" id="A0A926P6N7"/>
<dbReference type="InterPro" id="IPR009562">
    <property type="entry name" value="DUF1178"/>
</dbReference>
<protein>
    <submittedName>
        <fullName evidence="1">DUF1178 family protein</fullName>
    </submittedName>
</protein>
<dbReference type="RefSeq" id="WP_190293853.1">
    <property type="nucleotide sequence ID" value="NZ_JABFCZ010000031.1"/>
</dbReference>
<evidence type="ECO:0000313" key="2">
    <source>
        <dbReference type="Proteomes" id="UP000598467"/>
    </source>
</evidence>
<dbReference type="EMBL" id="JABFCZ010000031">
    <property type="protein sequence ID" value="MBD1549167.1"/>
    <property type="molecule type" value="Genomic_DNA"/>
</dbReference>
<reference evidence="1" key="1">
    <citation type="submission" date="2020-05" db="EMBL/GenBank/DDBJ databases">
        <title>Identification of trans-AT polyketide cluster in two marine bacteria, producers of a novel glutaramide-containing polyketide sesbanimide D and analogs.</title>
        <authorList>
            <person name="Kacar D."/>
            <person name="Rodriguez P."/>
            <person name="Canedo L."/>
            <person name="Gonzalez E."/>
            <person name="Galan B."/>
            <person name="De La Calle F."/>
            <person name="Garcia J.L."/>
        </authorList>
    </citation>
    <scope>NUCLEOTIDE SEQUENCE</scope>
    <source>
        <strain evidence="1">PHM038</strain>
    </source>
</reference>